<evidence type="ECO:0000259" key="11">
    <source>
        <dbReference type="Pfam" id="PF00712"/>
    </source>
</evidence>
<keyword evidence="7 10" id="KW-0235">DNA replication</keyword>
<evidence type="ECO:0000313" key="14">
    <source>
        <dbReference type="EMBL" id="SNR81226.1"/>
    </source>
</evidence>
<protein>
    <recommendedName>
        <fullName evidence="3 10">Beta sliding clamp</fullName>
    </recommendedName>
</protein>
<evidence type="ECO:0000256" key="1">
    <source>
        <dbReference type="ARBA" id="ARBA00004496"/>
    </source>
</evidence>
<dbReference type="SUPFAM" id="SSF55979">
    <property type="entry name" value="DNA clamp"/>
    <property type="match status" value="3"/>
</dbReference>
<evidence type="ECO:0000259" key="12">
    <source>
        <dbReference type="Pfam" id="PF02767"/>
    </source>
</evidence>
<feature type="domain" description="DNA polymerase III beta sliding clamp central" evidence="12">
    <location>
        <begin position="131"/>
        <end position="244"/>
    </location>
</feature>
<proteinExistence type="inferred from homology"/>
<keyword evidence="8 10" id="KW-0239">DNA-directed DNA polymerase</keyword>
<comment type="similarity">
    <text evidence="2 10">Belongs to the beta sliding clamp family.</text>
</comment>
<dbReference type="GO" id="GO:0003677">
    <property type="term" value="F:DNA binding"/>
    <property type="evidence" value="ECO:0007669"/>
    <property type="project" value="UniProtKB-UniRule"/>
</dbReference>
<dbReference type="Pfam" id="PF02768">
    <property type="entry name" value="DNA_pol3_beta_3"/>
    <property type="match status" value="1"/>
</dbReference>
<feature type="domain" description="DNA polymerase III beta sliding clamp C-terminal" evidence="13">
    <location>
        <begin position="247"/>
        <end position="366"/>
    </location>
</feature>
<dbReference type="Pfam" id="PF00712">
    <property type="entry name" value="DNA_pol3_beta"/>
    <property type="match status" value="1"/>
</dbReference>
<dbReference type="GO" id="GO:0003887">
    <property type="term" value="F:DNA-directed DNA polymerase activity"/>
    <property type="evidence" value="ECO:0007669"/>
    <property type="project" value="UniProtKB-UniRule"/>
</dbReference>
<evidence type="ECO:0000313" key="15">
    <source>
        <dbReference type="Proteomes" id="UP000198305"/>
    </source>
</evidence>
<feature type="domain" description="DNA polymerase III beta sliding clamp N-terminal" evidence="11">
    <location>
        <begin position="1"/>
        <end position="118"/>
    </location>
</feature>
<dbReference type="OrthoDB" id="8421503at2"/>
<dbReference type="GO" id="GO:0005737">
    <property type="term" value="C:cytoplasm"/>
    <property type="evidence" value="ECO:0007669"/>
    <property type="project" value="UniProtKB-SubCell"/>
</dbReference>
<evidence type="ECO:0000256" key="3">
    <source>
        <dbReference type="ARBA" id="ARBA00021035"/>
    </source>
</evidence>
<comment type="function">
    <text evidence="10">Confers DNA tethering and processivity to DNA polymerases and other proteins. Acts as a clamp, forming a ring around DNA (a reaction catalyzed by the clamp-loading complex) which diffuses in an ATP-independent manner freely and bidirectionally along dsDNA. Initially characterized for its ability to contact the catalytic subunit of DNA polymerase III (Pol III), a complex, multichain enzyme responsible for most of the replicative synthesis in bacteria; Pol III exhibits 3'-5' exonuclease proofreading activity. The beta chain is required for initiation of replication as well as for processivity of DNA replication.</text>
</comment>
<evidence type="ECO:0000256" key="4">
    <source>
        <dbReference type="ARBA" id="ARBA00022490"/>
    </source>
</evidence>
<dbReference type="NCBIfam" id="TIGR00663">
    <property type="entry name" value="dnan"/>
    <property type="match status" value="1"/>
</dbReference>
<accession>A0A238ZCH4</accession>
<evidence type="ECO:0000256" key="9">
    <source>
        <dbReference type="ARBA" id="ARBA00023125"/>
    </source>
</evidence>
<name>A0A238ZCH4_9PROT</name>
<evidence type="ECO:0000256" key="7">
    <source>
        <dbReference type="ARBA" id="ARBA00022705"/>
    </source>
</evidence>
<reference evidence="15" key="1">
    <citation type="submission" date="2017-06" db="EMBL/GenBank/DDBJ databases">
        <authorList>
            <person name="Varghese N."/>
            <person name="Submissions S."/>
        </authorList>
    </citation>
    <scope>NUCLEOTIDE SEQUENCE [LARGE SCALE GENOMIC DNA]</scope>
    <source>
        <strain evidence="15">Ca-68</strain>
    </source>
</reference>
<dbReference type="Gene3D" id="3.10.150.10">
    <property type="entry name" value="DNA Polymerase III, subunit A, domain 2"/>
    <property type="match status" value="1"/>
</dbReference>
<dbReference type="Gene3D" id="3.70.10.10">
    <property type="match status" value="1"/>
</dbReference>
<dbReference type="GO" id="GO:0006271">
    <property type="term" value="P:DNA strand elongation involved in DNA replication"/>
    <property type="evidence" value="ECO:0007669"/>
    <property type="project" value="TreeGrafter"/>
</dbReference>
<keyword evidence="15" id="KW-1185">Reference proteome</keyword>
<dbReference type="GO" id="GO:0009360">
    <property type="term" value="C:DNA polymerase III complex"/>
    <property type="evidence" value="ECO:0007669"/>
    <property type="project" value="InterPro"/>
</dbReference>
<dbReference type="GO" id="GO:0008408">
    <property type="term" value="F:3'-5' exonuclease activity"/>
    <property type="evidence" value="ECO:0007669"/>
    <property type="project" value="InterPro"/>
</dbReference>
<keyword evidence="9" id="KW-0238">DNA-binding</keyword>
<dbReference type="InterPro" id="IPR022634">
    <property type="entry name" value="DNA_polIII_beta_N"/>
</dbReference>
<dbReference type="CDD" id="cd00140">
    <property type="entry name" value="beta_clamp"/>
    <property type="match status" value="1"/>
</dbReference>
<dbReference type="Proteomes" id="UP000198305">
    <property type="component" value="Unassembled WGS sequence"/>
</dbReference>
<comment type="subunit">
    <text evidence="10">Forms a ring-shaped head-to-tail homodimer around DNA.</text>
</comment>
<evidence type="ECO:0000256" key="6">
    <source>
        <dbReference type="ARBA" id="ARBA00022695"/>
    </source>
</evidence>
<dbReference type="AlphaFoldDB" id="A0A238ZCH4"/>
<dbReference type="PIRSF" id="PIRSF000804">
    <property type="entry name" value="DNA_pol_III_b"/>
    <property type="match status" value="1"/>
</dbReference>
<dbReference type="RefSeq" id="WP_089375335.1">
    <property type="nucleotide sequence ID" value="NZ_FZOA01000004.1"/>
</dbReference>
<dbReference type="InterPro" id="IPR022635">
    <property type="entry name" value="DNA_polIII_beta_C"/>
</dbReference>
<evidence type="ECO:0000256" key="10">
    <source>
        <dbReference type="PIRNR" id="PIRNR000804"/>
    </source>
</evidence>
<dbReference type="PANTHER" id="PTHR30478">
    <property type="entry name" value="DNA POLYMERASE III SUBUNIT BETA"/>
    <property type="match status" value="1"/>
</dbReference>
<dbReference type="InterPro" id="IPR001001">
    <property type="entry name" value="DNA_polIII_beta"/>
</dbReference>
<evidence type="ECO:0000256" key="8">
    <source>
        <dbReference type="ARBA" id="ARBA00022932"/>
    </source>
</evidence>
<dbReference type="InterPro" id="IPR022637">
    <property type="entry name" value="DNA_polIII_beta_cen"/>
</dbReference>
<dbReference type="EMBL" id="FZOA01000004">
    <property type="protein sequence ID" value="SNR81226.1"/>
    <property type="molecule type" value="Genomic_DNA"/>
</dbReference>
<sequence length="367" mass="41108">MNIKINRDTLLKPLSSVSSIVERRHTLPILSNLLLEAKQDKIVLTATDLEMQISLAVETAAGGELSTTISAKKLLDICRSLPENADITMTTQDSRIQVKTGKSRFNLQTLPANDYPLMKKTADNVSAEIKIGQKSLKRLFKQVEFAMAQQDIRYYLNGLLFEVNGNRLNVVGTDGHRLSFTSTELNSNYEKQEIILPRKTVIELIKLLDESEDEVTIEVANGQVNFAFGDIRLISKVIDGKFPDYTRVIPTGHQNSFTVDRMMILLSMQRASILSNEKYRGIRMVLAANSLKLISTNSEQEEAEEELEIGYGGTSLDIGFNVTYMIDVLNNSDSESVIFSFADANSSCLVTVENDNNYKYVVMPMRI</sequence>
<evidence type="ECO:0000256" key="5">
    <source>
        <dbReference type="ARBA" id="ARBA00022679"/>
    </source>
</evidence>
<gene>
    <name evidence="14" type="ORF">SAMN05192560_1228</name>
</gene>
<dbReference type="PANTHER" id="PTHR30478:SF0">
    <property type="entry name" value="BETA SLIDING CLAMP"/>
    <property type="match status" value="1"/>
</dbReference>
<dbReference type="SMART" id="SM00480">
    <property type="entry name" value="POL3Bc"/>
    <property type="match status" value="1"/>
</dbReference>
<evidence type="ECO:0000256" key="2">
    <source>
        <dbReference type="ARBA" id="ARBA00010752"/>
    </source>
</evidence>
<keyword evidence="6 10" id="KW-0548">Nucleotidyltransferase</keyword>
<keyword evidence="4 10" id="KW-0963">Cytoplasm</keyword>
<evidence type="ECO:0000259" key="13">
    <source>
        <dbReference type="Pfam" id="PF02768"/>
    </source>
</evidence>
<dbReference type="Pfam" id="PF02767">
    <property type="entry name" value="DNA_pol3_beta_2"/>
    <property type="match status" value="1"/>
</dbReference>
<dbReference type="InterPro" id="IPR046938">
    <property type="entry name" value="DNA_clamp_sf"/>
</dbReference>
<comment type="subcellular location">
    <subcellularLocation>
        <location evidence="1 10">Cytoplasm</location>
    </subcellularLocation>
</comment>
<keyword evidence="5 10" id="KW-0808">Transferase</keyword>
<organism evidence="14 15">
    <name type="scientific">Methylobacillus rhizosphaerae</name>
    <dbReference type="NCBI Taxonomy" id="551994"/>
    <lineage>
        <taxon>Bacteria</taxon>
        <taxon>Pseudomonadati</taxon>
        <taxon>Pseudomonadota</taxon>
        <taxon>Betaproteobacteria</taxon>
        <taxon>Nitrosomonadales</taxon>
        <taxon>Methylophilaceae</taxon>
        <taxon>Methylobacillus</taxon>
    </lineage>
</organism>